<reference evidence="1 2" key="1">
    <citation type="submission" date="2020-08" db="EMBL/GenBank/DDBJ databases">
        <title>Genomic Encyclopedia of Type Strains, Phase IV (KMG-IV): sequencing the most valuable type-strain genomes for metagenomic binning, comparative biology and taxonomic classification.</title>
        <authorList>
            <person name="Goeker M."/>
        </authorList>
    </citation>
    <scope>NUCLEOTIDE SEQUENCE [LARGE SCALE GENOMIC DNA]</scope>
    <source>
        <strain evidence="1 2">DSM 15867</strain>
    </source>
</reference>
<dbReference type="AlphaFoldDB" id="A0A7W7AHM0"/>
<keyword evidence="2" id="KW-1185">Reference proteome</keyword>
<organism evidence="1 2">
    <name type="scientific">Sphingomonas abaci</name>
    <dbReference type="NCBI Taxonomy" id="237611"/>
    <lineage>
        <taxon>Bacteria</taxon>
        <taxon>Pseudomonadati</taxon>
        <taxon>Pseudomonadota</taxon>
        <taxon>Alphaproteobacteria</taxon>
        <taxon>Sphingomonadales</taxon>
        <taxon>Sphingomonadaceae</taxon>
        <taxon>Sphingomonas</taxon>
    </lineage>
</organism>
<protein>
    <recommendedName>
        <fullName evidence="3">Response regulator</fullName>
    </recommendedName>
</protein>
<evidence type="ECO:0000313" key="2">
    <source>
        <dbReference type="Proteomes" id="UP000574769"/>
    </source>
</evidence>
<dbReference type="Gene3D" id="3.40.50.2300">
    <property type="match status" value="1"/>
</dbReference>
<dbReference type="EMBL" id="JACHNY010000002">
    <property type="protein sequence ID" value="MBB4616991.1"/>
    <property type="molecule type" value="Genomic_DNA"/>
</dbReference>
<proteinExistence type="predicted"/>
<sequence length="105" mass="11002">MLADELHMVLEAAGALVLGPAGSVAEAMRCIATATTIDGAILDVNLAGELVFPVADHLAALGVPFLFTTGYDRSIFPARFMAAPHCEKPVPIHQVTRAIGRVIHA</sequence>
<dbReference type="InterPro" id="IPR011006">
    <property type="entry name" value="CheY-like_superfamily"/>
</dbReference>
<dbReference type="SUPFAM" id="SSF52172">
    <property type="entry name" value="CheY-like"/>
    <property type="match status" value="1"/>
</dbReference>
<evidence type="ECO:0000313" key="1">
    <source>
        <dbReference type="EMBL" id="MBB4616991.1"/>
    </source>
</evidence>
<dbReference type="RefSeq" id="WP_246360186.1">
    <property type="nucleotide sequence ID" value="NZ_JACHNY010000002.1"/>
</dbReference>
<dbReference type="Proteomes" id="UP000574769">
    <property type="component" value="Unassembled WGS sequence"/>
</dbReference>
<comment type="caution">
    <text evidence="1">The sequence shown here is derived from an EMBL/GenBank/DDBJ whole genome shotgun (WGS) entry which is preliminary data.</text>
</comment>
<evidence type="ECO:0008006" key="3">
    <source>
        <dbReference type="Google" id="ProtNLM"/>
    </source>
</evidence>
<name>A0A7W7AHM0_9SPHN</name>
<accession>A0A7W7AHM0</accession>
<gene>
    <name evidence="1" type="ORF">GGQ96_001111</name>
</gene>